<evidence type="ECO:0008006" key="5">
    <source>
        <dbReference type="Google" id="ProtNLM"/>
    </source>
</evidence>
<comment type="caution">
    <text evidence="3">The sequence shown here is derived from an EMBL/GenBank/DDBJ whole genome shotgun (WGS) entry which is preliminary data.</text>
</comment>
<reference evidence="3" key="1">
    <citation type="journal article" date="2021" name="Sci. Rep.">
        <title>Diploid genomic architecture of Nitzschia inconspicua, an elite biomass production diatom.</title>
        <authorList>
            <person name="Oliver A."/>
            <person name="Podell S."/>
            <person name="Pinowska A."/>
            <person name="Traller J.C."/>
            <person name="Smith S.R."/>
            <person name="McClure R."/>
            <person name="Beliaev A."/>
            <person name="Bohutskyi P."/>
            <person name="Hill E.A."/>
            <person name="Rabines A."/>
            <person name="Zheng H."/>
            <person name="Allen L.Z."/>
            <person name="Kuo A."/>
            <person name="Grigoriev I.V."/>
            <person name="Allen A.E."/>
            <person name="Hazlebeck D."/>
            <person name="Allen E.E."/>
        </authorList>
    </citation>
    <scope>NUCLEOTIDE SEQUENCE</scope>
    <source>
        <strain evidence="3">Hildebrandi</strain>
    </source>
</reference>
<feature type="chain" id="PRO_5039901257" description="Calcineurin-like phosphoesterase domain-containing protein" evidence="2">
    <location>
        <begin position="19"/>
        <end position="569"/>
    </location>
</feature>
<keyword evidence="2" id="KW-0732">Signal</keyword>
<proteinExistence type="predicted"/>
<evidence type="ECO:0000256" key="1">
    <source>
        <dbReference type="SAM" id="MobiDB-lite"/>
    </source>
</evidence>
<reference evidence="3" key="2">
    <citation type="submission" date="2021-04" db="EMBL/GenBank/DDBJ databases">
        <authorList>
            <person name="Podell S."/>
        </authorList>
    </citation>
    <scope>NUCLEOTIDE SEQUENCE</scope>
    <source>
        <strain evidence="3">Hildebrandi</strain>
    </source>
</reference>
<sequence>MRNALFLLLAARWSLGQAIKIAFVGDTGMEDERNYGYGHLTMKMLEDQGVDLVVDVGDFDYWGRCSESYDVIEDFEVTSITGRIVQVPADAVLKRFKWQDGAHETVEGWEIGVLVSRNKDVPIFHNSEETHFVSPAIDRLVISERTWYTVDDYLNQTEDCFGYDPWDGPFEWDKFLRHHNFDFLGASGNNEVMLVDLGGPEVWASHQTYMHALYMERIYNTQKGACHGYFDPQEPGSVEEYGDRYSCYYKHNGSEDFHFIFLGWWQGSDEHWNDQSTEERRRSIDFIDREFNSTRSQNVRWRFCIHHMTSAKLSAGDSRRDAMTLSGITDACRRHGAVIVSGHHHLYSRTKLLDSVGGETGEEPVTVRNSSDSSVSFNNKNASIIQEGVTVSLTVGMGGYDSSCNGQYVDSPWMEICVASLMDHRGAVIAEFDEETPWTGTFQYLNSLDNAMVVDEFVLTSRLPGWNSTVRLSTEAPTTVTATEPDMEAERTNTETPTALPVPEPNTEENEENGMAQEEYNSIIVSTEEPAGFEVQPDANAIVESGSSEEFVHVSILLLSLLMSGLTIA</sequence>
<evidence type="ECO:0000256" key="2">
    <source>
        <dbReference type="SAM" id="SignalP"/>
    </source>
</evidence>
<protein>
    <recommendedName>
        <fullName evidence="5">Calcineurin-like phosphoesterase domain-containing protein</fullName>
    </recommendedName>
</protein>
<name>A0A9K3PXK6_9STRA</name>
<accession>A0A9K3PXK6</accession>
<keyword evidence="4" id="KW-1185">Reference proteome</keyword>
<dbReference type="OrthoDB" id="496570at2759"/>
<dbReference type="AlphaFoldDB" id="A0A9K3PXK6"/>
<evidence type="ECO:0000313" key="4">
    <source>
        <dbReference type="Proteomes" id="UP000693970"/>
    </source>
</evidence>
<feature type="signal peptide" evidence="2">
    <location>
        <begin position="1"/>
        <end position="18"/>
    </location>
</feature>
<dbReference type="Proteomes" id="UP000693970">
    <property type="component" value="Unassembled WGS sequence"/>
</dbReference>
<evidence type="ECO:0000313" key="3">
    <source>
        <dbReference type="EMBL" id="KAG7363310.1"/>
    </source>
</evidence>
<feature type="region of interest" description="Disordered" evidence="1">
    <location>
        <begin position="476"/>
        <end position="514"/>
    </location>
</feature>
<organism evidence="3 4">
    <name type="scientific">Nitzschia inconspicua</name>
    <dbReference type="NCBI Taxonomy" id="303405"/>
    <lineage>
        <taxon>Eukaryota</taxon>
        <taxon>Sar</taxon>
        <taxon>Stramenopiles</taxon>
        <taxon>Ochrophyta</taxon>
        <taxon>Bacillariophyta</taxon>
        <taxon>Bacillariophyceae</taxon>
        <taxon>Bacillariophycidae</taxon>
        <taxon>Bacillariales</taxon>
        <taxon>Bacillariaceae</taxon>
        <taxon>Nitzschia</taxon>
    </lineage>
</organism>
<gene>
    <name evidence="3" type="ORF">IV203_026670</name>
</gene>
<dbReference type="EMBL" id="JAGRRH010000010">
    <property type="protein sequence ID" value="KAG7363310.1"/>
    <property type="molecule type" value="Genomic_DNA"/>
</dbReference>